<dbReference type="InterPro" id="IPR000734">
    <property type="entry name" value="TAG_lipase"/>
</dbReference>
<feature type="signal peptide" evidence="5">
    <location>
        <begin position="1"/>
        <end position="24"/>
    </location>
</feature>
<sequence>MQASVMKHFITYLLCLHSCTIVFSEKEMSSSVNETKVRDTQFIQFPDDNGEVHFIEVRAIPSNTLSTIVNFYSNKYFLYTRQSDLVPERLIMNDVNSIESSNFNESNPTVVVVHGWTGNLRSGVNDALRSAFLSISDYNVIILDWSRVASKDYVTAVAAVPRVGQRLGQFLTFLSSATGVSLKSMHLIGHSLGAHVVGNAGRNLGGRVARITGLDPAGPLWTQNNQRLRKTDAVYVEAIHTNSGTFGIVSADAAADFYPNGGTAQPGCATDVCSHKRSWELFESSVDYNELEGHKCSSTLQYTANSCRGMALKMGNGDLNKRGSGVYYLTTTGEYPF</sequence>
<feature type="domain" description="Lipase" evidence="6">
    <location>
        <begin position="67"/>
        <end position="336"/>
    </location>
</feature>
<keyword evidence="5" id="KW-0732">Signal</keyword>
<dbReference type="Proteomes" id="UP000837857">
    <property type="component" value="Chromosome 19"/>
</dbReference>
<dbReference type="InterPro" id="IPR033906">
    <property type="entry name" value="Lipase_N"/>
</dbReference>
<dbReference type="CDD" id="cd00707">
    <property type="entry name" value="Pancreat_lipase_like"/>
    <property type="match status" value="1"/>
</dbReference>
<dbReference type="Pfam" id="PF00151">
    <property type="entry name" value="Lipase"/>
    <property type="match status" value="1"/>
</dbReference>
<evidence type="ECO:0000256" key="5">
    <source>
        <dbReference type="SAM" id="SignalP"/>
    </source>
</evidence>
<proteinExistence type="inferred from homology"/>
<evidence type="ECO:0000256" key="2">
    <source>
        <dbReference type="ARBA" id="ARBA00010701"/>
    </source>
</evidence>
<dbReference type="Gene3D" id="3.40.50.1820">
    <property type="entry name" value="alpha/beta hydrolase"/>
    <property type="match status" value="1"/>
</dbReference>
<protein>
    <recommendedName>
        <fullName evidence="6">Lipase domain-containing protein</fullName>
    </recommendedName>
</protein>
<dbReference type="PANTHER" id="PTHR11610">
    <property type="entry name" value="LIPASE"/>
    <property type="match status" value="1"/>
</dbReference>
<dbReference type="EMBL" id="OW152831">
    <property type="protein sequence ID" value="CAH2049271.1"/>
    <property type="molecule type" value="Genomic_DNA"/>
</dbReference>
<dbReference type="InterPro" id="IPR013818">
    <property type="entry name" value="Lipase"/>
</dbReference>
<feature type="non-terminal residue" evidence="7">
    <location>
        <position position="1"/>
    </location>
</feature>
<name>A0ABN8I9Z2_9NEOP</name>
<dbReference type="InterPro" id="IPR029058">
    <property type="entry name" value="AB_hydrolase_fold"/>
</dbReference>
<comment type="subcellular location">
    <subcellularLocation>
        <location evidence="1">Secreted</location>
    </subcellularLocation>
</comment>
<feature type="chain" id="PRO_5045352116" description="Lipase domain-containing protein" evidence="5">
    <location>
        <begin position="25"/>
        <end position="337"/>
    </location>
</feature>
<evidence type="ECO:0000313" key="7">
    <source>
        <dbReference type="EMBL" id="CAH2049271.1"/>
    </source>
</evidence>
<gene>
    <name evidence="7" type="ORF">IPOD504_LOCUS6718</name>
</gene>
<evidence type="ECO:0000256" key="4">
    <source>
        <dbReference type="RuleBase" id="RU004262"/>
    </source>
</evidence>
<evidence type="ECO:0000313" key="8">
    <source>
        <dbReference type="Proteomes" id="UP000837857"/>
    </source>
</evidence>
<dbReference type="SUPFAM" id="SSF53474">
    <property type="entry name" value="alpha/beta-Hydrolases"/>
    <property type="match status" value="1"/>
</dbReference>
<keyword evidence="8" id="KW-1185">Reference proteome</keyword>
<organism evidence="7 8">
    <name type="scientific">Iphiclides podalirius</name>
    <name type="common">scarce swallowtail</name>
    <dbReference type="NCBI Taxonomy" id="110791"/>
    <lineage>
        <taxon>Eukaryota</taxon>
        <taxon>Metazoa</taxon>
        <taxon>Ecdysozoa</taxon>
        <taxon>Arthropoda</taxon>
        <taxon>Hexapoda</taxon>
        <taxon>Insecta</taxon>
        <taxon>Pterygota</taxon>
        <taxon>Neoptera</taxon>
        <taxon>Endopterygota</taxon>
        <taxon>Lepidoptera</taxon>
        <taxon>Glossata</taxon>
        <taxon>Ditrysia</taxon>
        <taxon>Papilionoidea</taxon>
        <taxon>Papilionidae</taxon>
        <taxon>Papilioninae</taxon>
        <taxon>Iphiclides</taxon>
    </lineage>
</organism>
<keyword evidence="3" id="KW-0964">Secreted</keyword>
<evidence type="ECO:0000256" key="3">
    <source>
        <dbReference type="ARBA" id="ARBA00022525"/>
    </source>
</evidence>
<comment type="similarity">
    <text evidence="2 4">Belongs to the AB hydrolase superfamily. Lipase family.</text>
</comment>
<accession>A0ABN8I9Z2</accession>
<reference evidence="7" key="1">
    <citation type="submission" date="2022-03" db="EMBL/GenBank/DDBJ databases">
        <authorList>
            <person name="Martin H S."/>
        </authorList>
    </citation>
    <scope>NUCLEOTIDE SEQUENCE</scope>
</reference>
<dbReference type="PANTHER" id="PTHR11610:SF173">
    <property type="entry name" value="LIPASE DOMAIN-CONTAINING PROTEIN-RELATED"/>
    <property type="match status" value="1"/>
</dbReference>
<evidence type="ECO:0000256" key="1">
    <source>
        <dbReference type="ARBA" id="ARBA00004613"/>
    </source>
</evidence>
<dbReference type="PRINTS" id="PR00821">
    <property type="entry name" value="TAGLIPASE"/>
</dbReference>
<evidence type="ECO:0000259" key="6">
    <source>
        <dbReference type="Pfam" id="PF00151"/>
    </source>
</evidence>